<proteinExistence type="predicted"/>
<keyword evidence="2" id="KW-1185">Reference proteome</keyword>
<dbReference type="EMBL" id="JAFNEN010002564">
    <property type="protein sequence ID" value="KAG8172580.1"/>
    <property type="molecule type" value="Genomic_DNA"/>
</dbReference>
<dbReference type="Proteomes" id="UP000827092">
    <property type="component" value="Unassembled WGS sequence"/>
</dbReference>
<name>A0AAV6TMK3_9ARAC</name>
<comment type="caution">
    <text evidence="1">The sequence shown here is derived from an EMBL/GenBank/DDBJ whole genome shotgun (WGS) entry which is preliminary data.</text>
</comment>
<reference evidence="1 2" key="1">
    <citation type="journal article" date="2022" name="Nat. Ecol. Evol.">
        <title>A masculinizing supergene underlies an exaggerated male reproductive morph in a spider.</title>
        <authorList>
            <person name="Hendrickx F."/>
            <person name="De Corte Z."/>
            <person name="Sonet G."/>
            <person name="Van Belleghem S.M."/>
            <person name="Kostlbacher S."/>
            <person name="Vangestel C."/>
        </authorList>
    </citation>
    <scope>NUCLEOTIDE SEQUENCE [LARGE SCALE GENOMIC DNA]</scope>
    <source>
        <strain evidence="1">W744_W776</strain>
    </source>
</reference>
<evidence type="ECO:0000313" key="2">
    <source>
        <dbReference type="Proteomes" id="UP000827092"/>
    </source>
</evidence>
<evidence type="ECO:0000313" key="1">
    <source>
        <dbReference type="EMBL" id="KAG8172580.1"/>
    </source>
</evidence>
<sequence>MPAYHLSCYRNLYSRVPTGMKRGYRPANNVDEAMGKLFSHLKIILKSGKFPFEDLVNQIEGEFRPNMRTIKTRLRKQYGDDVLITEYHQTSVLCFKKTGYTQNSK</sequence>
<gene>
    <name evidence="1" type="ORF">JTE90_014882</name>
</gene>
<dbReference type="AlphaFoldDB" id="A0AAV6TMK3"/>
<accession>A0AAV6TMK3</accession>
<protein>
    <submittedName>
        <fullName evidence="1">Uncharacterized protein</fullName>
    </submittedName>
</protein>
<organism evidence="1 2">
    <name type="scientific">Oedothorax gibbosus</name>
    <dbReference type="NCBI Taxonomy" id="931172"/>
    <lineage>
        <taxon>Eukaryota</taxon>
        <taxon>Metazoa</taxon>
        <taxon>Ecdysozoa</taxon>
        <taxon>Arthropoda</taxon>
        <taxon>Chelicerata</taxon>
        <taxon>Arachnida</taxon>
        <taxon>Araneae</taxon>
        <taxon>Araneomorphae</taxon>
        <taxon>Entelegynae</taxon>
        <taxon>Araneoidea</taxon>
        <taxon>Linyphiidae</taxon>
        <taxon>Erigoninae</taxon>
        <taxon>Oedothorax</taxon>
    </lineage>
</organism>